<reference evidence="1 2" key="1">
    <citation type="submission" date="2018-09" db="EMBL/GenBank/DDBJ databases">
        <title>YIM PH21274 draft genome.</title>
        <authorList>
            <person name="Miao C."/>
        </authorList>
    </citation>
    <scope>NUCLEOTIDE SEQUENCE [LARGE SCALE GENOMIC DNA]</scope>
    <source>
        <strain evidence="1 2">YIM PH 21724</strain>
    </source>
</reference>
<dbReference type="Gene3D" id="1.10.3100.10">
    <property type="entry name" value="Putative cytoplasmic protein"/>
    <property type="match status" value="1"/>
</dbReference>
<dbReference type="InterPro" id="IPR027910">
    <property type="entry name" value="YdiL_sf"/>
</dbReference>
<keyword evidence="2" id="KW-1185">Reference proteome</keyword>
<gene>
    <name evidence="1" type="ORF">D5S18_24890</name>
</gene>
<comment type="caution">
    <text evidence="1">The sequence shown here is derived from an EMBL/GenBank/DDBJ whole genome shotgun (WGS) entry which is preliminary data.</text>
</comment>
<dbReference type="Proteomes" id="UP000266677">
    <property type="component" value="Unassembled WGS sequence"/>
</dbReference>
<sequence>MTHPAREHGRSARMVASRRYLGLEQQDMAEQFGVRLGTYQSWESGRDPIPVTIWAELDNIMAKLDEEAAEVVAAAAEQPNAERVRVRIWRGARTHKPGHLWRQRVVAEAMRRDPRIEPVFPEDDQDD</sequence>
<evidence type="ECO:0000313" key="1">
    <source>
        <dbReference type="EMBL" id="RJO71411.1"/>
    </source>
</evidence>
<evidence type="ECO:0000313" key="2">
    <source>
        <dbReference type="Proteomes" id="UP000266677"/>
    </source>
</evidence>
<protein>
    <submittedName>
        <fullName evidence="1">DUF1870 family protein</fullName>
    </submittedName>
</protein>
<proteinExistence type="predicted"/>
<dbReference type="InterPro" id="IPR001387">
    <property type="entry name" value="Cro/C1-type_HTH"/>
</dbReference>
<accession>A0A3A4JX30</accession>
<dbReference type="OrthoDB" id="4427048at2"/>
<organism evidence="1 2">
    <name type="scientific">Nocardia panacis</name>
    <dbReference type="NCBI Taxonomy" id="2340916"/>
    <lineage>
        <taxon>Bacteria</taxon>
        <taxon>Bacillati</taxon>
        <taxon>Actinomycetota</taxon>
        <taxon>Actinomycetes</taxon>
        <taxon>Mycobacteriales</taxon>
        <taxon>Nocardiaceae</taxon>
        <taxon>Nocardia</taxon>
    </lineage>
</organism>
<dbReference type="EMBL" id="QZFU01000033">
    <property type="protein sequence ID" value="RJO71411.1"/>
    <property type="molecule type" value="Genomic_DNA"/>
</dbReference>
<dbReference type="SUPFAM" id="SSF47413">
    <property type="entry name" value="lambda repressor-like DNA-binding domains"/>
    <property type="match status" value="1"/>
</dbReference>
<dbReference type="GO" id="GO:0003677">
    <property type="term" value="F:DNA binding"/>
    <property type="evidence" value="ECO:0007669"/>
    <property type="project" value="InterPro"/>
</dbReference>
<dbReference type="RefSeq" id="WP_120043522.1">
    <property type="nucleotide sequence ID" value="NZ_QZFU01000033.1"/>
</dbReference>
<dbReference type="AlphaFoldDB" id="A0A3A4JX30"/>
<dbReference type="CDD" id="cd00093">
    <property type="entry name" value="HTH_XRE"/>
    <property type="match status" value="1"/>
</dbReference>
<name>A0A3A4JX30_9NOCA</name>
<dbReference type="InterPro" id="IPR010982">
    <property type="entry name" value="Lambda_DNA-bd_dom_sf"/>
</dbReference>